<sequence length="76" mass="9041">MWADHDIFLTELRVPGGSEHWRWVRWELFIFHDVRDVLATGERDRVVIVHRGRAQPVRWLRALKDAGLDSRDVRAP</sequence>
<accession>A0A1H6FKV8</accession>
<evidence type="ECO:0000313" key="1">
    <source>
        <dbReference type="EMBL" id="SEH10465.1"/>
    </source>
</evidence>
<keyword evidence="2" id="KW-1185">Reference proteome</keyword>
<protein>
    <submittedName>
        <fullName evidence="1">Uncharacterized protein</fullName>
    </submittedName>
</protein>
<dbReference type="RefSeq" id="WP_093115611.1">
    <property type="nucleotide sequence ID" value="NZ_FNWJ01000001.1"/>
</dbReference>
<dbReference type="EMBL" id="FNWJ01000001">
    <property type="protein sequence ID" value="SEH10465.1"/>
    <property type="molecule type" value="Genomic_DNA"/>
</dbReference>
<dbReference type="STRING" id="29539.SAMN02745716_0319"/>
<dbReference type="Proteomes" id="UP000222056">
    <property type="component" value="Unassembled WGS sequence"/>
</dbReference>
<proteinExistence type="predicted"/>
<reference evidence="2" key="1">
    <citation type="submission" date="2016-10" db="EMBL/GenBank/DDBJ databases">
        <authorList>
            <person name="Varghese N."/>
            <person name="Submissions S."/>
        </authorList>
    </citation>
    <scope>NUCLEOTIDE SEQUENCE [LARGE SCALE GENOMIC DNA]</scope>
    <source>
        <strain evidence="2">ATCC 35263</strain>
    </source>
</reference>
<evidence type="ECO:0000313" key="2">
    <source>
        <dbReference type="Proteomes" id="UP000222056"/>
    </source>
</evidence>
<organism evidence="1 2">
    <name type="scientific">Thermoleophilum album</name>
    <dbReference type="NCBI Taxonomy" id="29539"/>
    <lineage>
        <taxon>Bacteria</taxon>
        <taxon>Bacillati</taxon>
        <taxon>Actinomycetota</taxon>
        <taxon>Thermoleophilia</taxon>
        <taxon>Thermoleophilales</taxon>
        <taxon>Thermoleophilaceae</taxon>
        <taxon>Thermoleophilum</taxon>
    </lineage>
</organism>
<name>A0A1H6FKV8_THEAL</name>
<gene>
    <name evidence="1" type="ORF">SAMN02745716_0319</name>
</gene>
<dbReference type="AlphaFoldDB" id="A0A1H6FKV8"/>